<dbReference type="Gene3D" id="1.10.510.10">
    <property type="entry name" value="Transferase(Phosphotransferase) domain 1"/>
    <property type="match status" value="1"/>
</dbReference>
<dbReference type="Pfam" id="PF07714">
    <property type="entry name" value="PK_Tyr_Ser-Thr"/>
    <property type="match status" value="1"/>
</dbReference>
<dbReference type="GO" id="GO:0005524">
    <property type="term" value="F:ATP binding"/>
    <property type="evidence" value="ECO:0007669"/>
    <property type="project" value="InterPro"/>
</dbReference>
<dbReference type="Proteomes" id="UP000294933">
    <property type="component" value="Unassembled WGS sequence"/>
</dbReference>
<reference evidence="2 3" key="1">
    <citation type="submission" date="2018-06" db="EMBL/GenBank/DDBJ databases">
        <title>A transcriptomic atlas of mushroom development highlights an independent origin of complex multicellularity.</title>
        <authorList>
            <consortium name="DOE Joint Genome Institute"/>
            <person name="Krizsan K."/>
            <person name="Almasi E."/>
            <person name="Merenyi Z."/>
            <person name="Sahu N."/>
            <person name="Viragh M."/>
            <person name="Koszo T."/>
            <person name="Mondo S."/>
            <person name="Kiss B."/>
            <person name="Balint B."/>
            <person name="Kues U."/>
            <person name="Barry K."/>
            <person name="Hegedus J.C."/>
            <person name="Henrissat B."/>
            <person name="Johnson J."/>
            <person name="Lipzen A."/>
            <person name="Ohm R."/>
            <person name="Nagy I."/>
            <person name="Pangilinan J."/>
            <person name="Yan J."/>
            <person name="Xiong Y."/>
            <person name="Grigoriev I.V."/>
            <person name="Hibbett D.S."/>
            <person name="Nagy L.G."/>
        </authorList>
    </citation>
    <scope>NUCLEOTIDE SEQUENCE [LARGE SCALE GENOMIC DNA]</scope>
    <source>
        <strain evidence="2 3">SZMC22713</strain>
    </source>
</reference>
<dbReference type="InterPro" id="IPR011009">
    <property type="entry name" value="Kinase-like_dom_sf"/>
</dbReference>
<dbReference type="AlphaFoldDB" id="A0A4Y7PQ75"/>
<proteinExistence type="predicted"/>
<sequence length="632" mass="70840">MKQSSDDWISSWQANCKNLTTFLAFTTPMSISSKSECLAMTRAVAIYPHLIAYIFVHLTMYSSNLQPLTKLWEMGAGCRHWDDHTCLLKYHTVLECLWNLLQENDRDLSIPGCNLRHLLALDMDILRNKVENVLQDKKSKEQLLELCASDPVPLSNLLQTLLDAQNETADFKRLVVRMLARIAKKSGCYPDSLVLQGIQTKGTRPVAGGGFADVWKGSMPNGNEVVALKAFRVYTQSVRRKILQRFSHEAVIWRQLRHPNILPFYGVHAGGDESGGDEFGELSLVSPWMDTGNILNYVDANPQADRISLLADVTQGLKYLHLFEPTVVHGDIKAANVLITPSLNACLADFGLASLRDSQESTWDTTTEKAAGTLRWQAPELLLGDENGETVLPNRCSDIYSFGCLCIEVFTGKAPFAEILRDTVVVMSIMQKRTPKRPSDDLSEIGLDESMWNMMEQCWQSEPTHRPTIVQVEEYFNGRNGDGRRPPVVRDDLPAGVRSTLGQYGFSDAYLDEVSNREDCSASVDPVARVPETRDISNPDSRIQSANSIIHDIALTDLTTLRRLYADGTISPSVSLYSAVESYSNRISLFMGDITRLQVDVIVTNHFLVDRKAIFVGYNTRELSSMMAQMWR</sequence>
<dbReference type="PANTHER" id="PTHR44329:SF214">
    <property type="entry name" value="PROTEIN KINASE DOMAIN-CONTAINING PROTEIN"/>
    <property type="match status" value="1"/>
</dbReference>
<evidence type="ECO:0000313" key="3">
    <source>
        <dbReference type="Proteomes" id="UP000294933"/>
    </source>
</evidence>
<name>A0A4Y7PQ75_9AGAM</name>
<dbReference type="SMART" id="SM00220">
    <property type="entry name" value="S_TKc"/>
    <property type="match status" value="1"/>
</dbReference>
<evidence type="ECO:0000313" key="2">
    <source>
        <dbReference type="EMBL" id="TDL17583.1"/>
    </source>
</evidence>
<dbReference type="InterPro" id="IPR051681">
    <property type="entry name" value="Ser/Thr_Kinases-Pseudokinases"/>
</dbReference>
<dbReference type="InterPro" id="IPR008271">
    <property type="entry name" value="Ser/Thr_kinase_AS"/>
</dbReference>
<dbReference type="OrthoDB" id="544350at2759"/>
<keyword evidence="2" id="KW-0808">Transferase</keyword>
<feature type="domain" description="Protein kinase" evidence="1">
    <location>
        <begin position="200"/>
        <end position="476"/>
    </location>
</feature>
<dbReference type="STRING" id="50990.A0A4Y7PQ75"/>
<dbReference type="GO" id="GO:0004674">
    <property type="term" value="F:protein serine/threonine kinase activity"/>
    <property type="evidence" value="ECO:0007669"/>
    <property type="project" value="TreeGrafter"/>
</dbReference>
<dbReference type="InterPro" id="IPR001245">
    <property type="entry name" value="Ser-Thr/Tyr_kinase_cat_dom"/>
</dbReference>
<dbReference type="EMBL" id="ML170219">
    <property type="protein sequence ID" value="TDL17583.1"/>
    <property type="molecule type" value="Genomic_DNA"/>
</dbReference>
<accession>A0A4Y7PQ75</accession>
<gene>
    <name evidence="2" type="ORF">BD410DRAFT_545361</name>
</gene>
<evidence type="ECO:0000259" key="1">
    <source>
        <dbReference type="PROSITE" id="PS50011"/>
    </source>
</evidence>
<protein>
    <submittedName>
        <fullName evidence="2">Kinase-like protein</fullName>
    </submittedName>
</protein>
<organism evidence="2 3">
    <name type="scientific">Rickenella mellea</name>
    <dbReference type="NCBI Taxonomy" id="50990"/>
    <lineage>
        <taxon>Eukaryota</taxon>
        <taxon>Fungi</taxon>
        <taxon>Dikarya</taxon>
        <taxon>Basidiomycota</taxon>
        <taxon>Agaricomycotina</taxon>
        <taxon>Agaricomycetes</taxon>
        <taxon>Hymenochaetales</taxon>
        <taxon>Rickenellaceae</taxon>
        <taxon>Rickenella</taxon>
    </lineage>
</organism>
<dbReference type="SUPFAM" id="SSF56112">
    <property type="entry name" value="Protein kinase-like (PK-like)"/>
    <property type="match status" value="1"/>
</dbReference>
<dbReference type="VEuPathDB" id="FungiDB:BD410DRAFT_545361"/>
<dbReference type="PROSITE" id="PS00108">
    <property type="entry name" value="PROTEIN_KINASE_ST"/>
    <property type="match status" value="1"/>
</dbReference>
<keyword evidence="2" id="KW-0418">Kinase</keyword>
<dbReference type="InterPro" id="IPR000719">
    <property type="entry name" value="Prot_kinase_dom"/>
</dbReference>
<keyword evidence="3" id="KW-1185">Reference proteome</keyword>
<dbReference type="PROSITE" id="PS50011">
    <property type="entry name" value="PROTEIN_KINASE_DOM"/>
    <property type="match status" value="1"/>
</dbReference>
<dbReference type="PANTHER" id="PTHR44329">
    <property type="entry name" value="SERINE/THREONINE-PROTEIN KINASE TNNI3K-RELATED"/>
    <property type="match status" value="1"/>
</dbReference>